<protein>
    <recommendedName>
        <fullName evidence="5">Retrotransposon gag domain-containing protein</fullName>
    </recommendedName>
</protein>
<name>A0A2G2VRL2_CAPBA</name>
<evidence type="ECO:0008006" key="5">
    <source>
        <dbReference type="Google" id="ProtNLM"/>
    </source>
</evidence>
<proteinExistence type="predicted"/>
<dbReference type="OrthoDB" id="1939000at2759"/>
<feature type="coiled-coil region" evidence="1">
    <location>
        <begin position="27"/>
        <end position="54"/>
    </location>
</feature>
<reference evidence="4" key="2">
    <citation type="journal article" date="2017" name="J. Anim. Genet.">
        <title>Multiple reference genome sequences of hot pepper reveal the massive evolution of plant disease resistance genes by retroduplication.</title>
        <authorList>
            <person name="Kim S."/>
            <person name="Park J."/>
            <person name="Yeom S.-I."/>
            <person name="Kim Y.-M."/>
            <person name="Seo E."/>
            <person name="Kim K.-T."/>
            <person name="Kim M.-S."/>
            <person name="Lee J.M."/>
            <person name="Cheong K."/>
            <person name="Shin H.-S."/>
            <person name="Kim S.-B."/>
            <person name="Han K."/>
            <person name="Lee J."/>
            <person name="Park M."/>
            <person name="Lee H.-A."/>
            <person name="Lee H.-Y."/>
            <person name="Lee Y."/>
            <person name="Oh S."/>
            <person name="Lee J.H."/>
            <person name="Choi E."/>
            <person name="Choi E."/>
            <person name="Lee S.E."/>
            <person name="Jeon J."/>
            <person name="Kim H."/>
            <person name="Choi G."/>
            <person name="Song H."/>
            <person name="Lee J."/>
            <person name="Lee S.-C."/>
            <person name="Kwon J.-K."/>
            <person name="Lee H.-Y."/>
            <person name="Koo N."/>
            <person name="Hong Y."/>
            <person name="Kim R.W."/>
            <person name="Kang W.-H."/>
            <person name="Huh J.H."/>
            <person name="Kang B.-C."/>
            <person name="Yang T.-J."/>
            <person name="Lee Y.-H."/>
            <person name="Bennetzen J.L."/>
            <person name="Choi D."/>
        </authorList>
    </citation>
    <scope>NUCLEOTIDE SEQUENCE [LARGE SCALE GENOMIC DNA]</scope>
    <source>
        <strain evidence="4">cv. PBC81</strain>
    </source>
</reference>
<keyword evidence="1" id="KW-0175">Coiled coil</keyword>
<evidence type="ECO:0000256" key="2">
    <source>
        <dbReference type="SAM" id="MobiDB-lite"/>
    </source>
</evidence>
<evidence type="ECO:0000313" key="3">
    <source>
        <dbReference type="EMBL" id="PHT35608.1"/>
    </source>
</evidence>
<dbReference type="AlphaFoldDB" id="A0A2G2VRL2"/>
<organism evidence="3 4">
    <name type="scientific">Capsicum baccatum</name>
    <name type="common">Peruvian pepper</name>
    <dbReference type="NCBI Taxonomy" id="33114"/>
    <lineage>
        <taxon>Eukaryota</taxon>
        <taxon>Viridiplantae</taxon>
        <taxon>Streptophyta</taxon>
        <taxon>Embryophyta</taxon>
        <taxon>Tracheophyta</taxon>
        <taxon>Spermatophyta</taxon>
        <taxon>Magnoliopsida</taxon>
        <taxon>eudicotyledons</taxon>
        <taxon>Gunneridae</taxon>
        <taxon>Pentapetalae</taxon>
        <taxon>asterids</taxon>
        <taxon>lamiids</taxon>
        <taxon>Solanales</taxon>
        <taxon>Solanaceae</taxon>
        <taxon>Solanoideae</taxon>
        <taxon>Capsiceae</taxon>
        <taxon>Capsicum</taxon>
    </lineage>
</organism>
<dbReference type="Proteomes" id="UP000224567">
    <property type="component" value="Unassembled WGS sequence"/>
</dbReference>
<reference evidence="3 4" key="1">
    <citation type="journal article" date="2017" name="Genome Biol.">
        <title>New reference genome sequences of hot pepper reveal the massive evolution of plant disease-resistance genes by retroduplication.</title>
        <authorList>
            <person name="Kim S."/>
            <person name="Park J."/>
            <person name="Yeom S.I."/>
            <person name="Kim Y.M."/>
            <person name="Seo E."/>
            <person name="Kim K.T."/>
            <person name="Kim M.S."/>
            <person name="Lee J.M."/>
            <person name="Cheong K."/>
            <person name="Shin H.S."/>
            <person name="Kim S.B."/>
            <person name="Han K."/>
            <person name="Lee J."/>
            <person name="Park M."/>
            <person name="Lee H.A."/>
            <person name="Lee H.Y."/>
            <person name="Lee Y."/>
            <person name="Oh S."/>
            <person name="Lee J.H."/>
            <person name="Choi E."/>
            <person name="Choi E."/>
            <person name="Lee S.E."/>
            <person name="Jeon J."/>
            <person name="Kim H."/>
            <person name="Choi G."/>
            <person name="Song H."/>
            <person name="Lee J."/>
            <person name="Lee S.C."/>
            <person name="Kwon J.K."/>
            <person name="Lee H.Y."/>
            <person name="Koo N."/>
            <person name="Hong Y."/>
            <person name="Kim R.W."/>
            <person name="Kang W.H."/>
            <person name="Huh J.H."/>
            <person name="Kang B.C."/>
            <person name="Yang T.J."/>
            <person name="Lee Y.H."/>
            <person name="Bennetzen J.L."/>
            <person name="Choi D."/>
        </authorList>
    </citation>
    <scope>NUCLEOTIDE SEQUENCE [LARGE SCALE GENOMIC DNA]</scope>
    <source>
        <strain evidence="4">cv. PBC81</strain>
    </source>
</reference>
<evidence type="ECO:0000256" key="1">
    <source>
        <dbReference type="SAM" id="Coils"/>
    </source>
</evidence>
<dbReference type="STRING" id="33114.A0A2G2VRL2"/>
<comment type="caution">
    <text evidence="3">The sequence shown here is derived from an EMBL/GenBank/DDBJ whole genome shotgun (WGS) entry which is preliminary data.</text>
</comment>
<keyword evidence="4" id="KW-1185">Reference proteome</keyword>
<feature type="compositionally biased region" description="Basic and acidic residues" evidence="2">
    <location>
        <begin position="164"/>
        <end position="184"/>
    </location>
</feature>
<dbReference type="EMBL" id="MLFT02000010">
    <property type="protein sequence ID" value="PHT35608.1"/>
    <property type="molecule type" value="Genomic_DNA"/>
</dbReference>
<gene>
    <name evidence="3" type="ORF">CQW23_23308</name>
</gene>
<sequence length="206" mass="23198">MNKKFQSQLQTKNFIGITDELEQSEGLVDLITQINALKEELALLRAQCDEQSMEFLNTREALMSLSHEGSSKFKIPKPKPFSGARSAKELENFLWDMDRYFSTVRVAETDKLKITMMYLTGDAKLWRQNIKDLLSAIAIADSLLDFRLTRSDYDILTSSKSKKKAENKGEGKKDGRNDKGDKGKAPTNAGNTKNKGKTIGLVVDRI</sequence>
<evidence type="ECO:0000313" key="4">
    <source>
        <dbReference type="Proteomes" id="UP000224567"/>
    </source>
</evidence>
<feature type="region of interest" description="Disordered" evidence="2">
    <location>
        <begin position="159"/>
        <end position="206"/>
    </location>
</feature>
<accession>A0A2G2VRL2</accession>